<evidence type="ECO:0000256" key="7">
    <source>
        <dbReference type="ARBA" id="ARBA00022946"/>
    </source>
</evidence>
<organism evidence="14 15">
    <name type="scientific">Polarella glacialis</name>
    <name type="common">Dinoflagellate</name>
    <dbReference type="NCBI Taxonomy" id="89957"/>
    <lineage>
        <taxon>Eukaryota</taxon>
        <taxon>Sar</taxon>
        <taxon>Alveolata</taxon>
        <taxon>Dinophyceae</taxon>
        <taxon>Suessiales</taxon>
        <taxon>Suessiaceae</taxon>
        <taxon>Polarella</taxon>
    </lineage>
</organism>
<keyword evidence="7" id="KW-0809">Transit peptide</keyword>
<dbReference type="InterPro" id="IPR018247">
    <property type="entry name" value="EF_Hand_1_Ca_BS"/>
</dbReference>
<accession>A0A813ERD9</accession>
<feature type="transmembrane region" description="Helical" evidence="12">
    <location>
        <begin position="52"/>
        <end position="69"/>
    </location>
</feature>
<dbReference type="PROSITE" id="PS00018">
    <property type="entry name" value="EF_HAND_1"/>
    <property type="match status" value="1"/>
</dbReference>
<keyword evidence="8" id="KW-0560">Oxidoreductase</keyword>
<dbReference type="GO" id="GO:0005509">
    <property type="term" value="F:calcium ion binding"/>
    <property type="evidence" value="ECO:0007669"/>
    <property type="project" value="InterPro"/>
</dbReference>
<comment type="caution">
    <text evidence="14">The sequence shown here is derived from an EMBL/GenBank/DDBJ whole genome shotgun (WGS) entry which is preliminary data.</text>
</comment>
<comment type="subcellular location">
    <subcellularLocation>
        <location evidence="1">Mitochondrion inner membrane</location>
        <topology evidence="1">Peripheral membrane protein</topology>
        <orientation evidence="1">Intermembrane side</orientation>
    </subcellularLocation>
</comment>
<dbReference type="EMBL" id="CAJNNV010012765">
    <property type="protein sequence ID" value="CAE8601074.1"/>
    <property type="molecule type" value="Genomic_DNA"/>
</dbReference>
<dbReference type="Pfam" id="PF07992">
    <property type="entry name" value="Pyr_redox_2"/>
    <property type="match status" value="1"/>
</dbReference>
<dbReference type="PRINTS" id="PR00368">
    <property type="entry name" value="FADPNR"/>
</dbReference>
<dbReference type="SUPFAM" id="SSF51905">
    <property type="entry name" value="FAD/NAD(P)-binding domain"/>
    <property type="match status" value="2"/>
</dbReference>
<proteinExistence type="inferred from homology"/>
<dbReference type="InterPro" id="IPR054585">
    <property type="entry name" value="NDH2-like_C"/>
</dbReference>
<keyword evidence="6" id="KW-0106">Calcium</keyword>
<evidence type="ECO:0000256" key="3">
    <source>
        <dbReference type="ARBA" id="ARBA00012637"/>
    </source>
</evidence>
<evidence type="ECO:0000256" key="10">
    <source>
        <dbReference type="ARBA" id="ARBA00047599"/>
    </source>
</evidence>
<evidence type="ECO:0000256" key="1">
    <source>
        <dbReference type="ARBA" id="ARBA00004137"/>
    </source>
</evidence>
<dbReference type="PROSITE" id="PS50222">
    <property type="entry name" value="EF_HAND_2"/>
    <property type="match status" value="2"/>
</dbReference>
<comment type="catalytic activity">
    <reaction evidence="11">
        <text>a ubiquinone + NADH + H(+) = a ubiquinol + NAD(+)</text>
        <dbReference type="Rhea" id="RHEA:23152"/>
        <dbReference type="Rhea" id="RHEA-COMP:9565"/>
        <dbReference type="Rhea" id="RHEA-COMP:9566"/>
        <dbReference type="ChEBI" id="CHEBI:15378"/>
        <dbReference type="ChEBI" id="CHEBI:16389"/>
        <dbReference type="ChEBI" id="CHEBI:17976"/>
        <dbReference type="ChEBI" id="CHEBI:57540"/>
        <dbReference type="ChEBI" id="CHEBI:57945"/>
    </reaction>
</comment>
<evidence type="ECO:0000256" key="6">
    <source>
        <dbReference type="ARBA" id="ARBA00022837"/>
    </source>
</evidence>
<keyword evidence="12" id="KW-0812">Transmembrane</keyword>
<gene>
    <name evidence="14" type="ORF">PGLA1383_LOCUS19371</name>
</gene>
<dbReference type="SMART" id="SM00054">
    <property type="entry name" value="EFh"/>
    <property type="match status" value="2"/>
</dbReference>
<dbReference type="Proteomes" id="UP000654075">
    <property type="component" value="Unassembled WGS sequence"/>
</dbReference>
<keyword evidence="12" id="KW-1133">Transmembrane helix</keyword>
<dbReference type="InterPro" id="IPR011992">
    <property type="entry name" value="EF-hand-dom_pair"/>
</dbReference>
<dbReference type="OMA" id="QIPAQKD"/>
<dbReference type="SUPFAM" id="SSF47473">
    <property type="entry name" value="EF-hand"/>
    <property type="match status" value="1"/>
</dbReference>
<dbReference type="AlphaFoldDB" id="A0A813ERD9"/>
<evidence type="ECO:0000256" key="2">
    <source>
        <dbReference type="ARBA" id="ARBA00005272"/>
    </source>
</evidence>
<evidence type="ECO:0000256" key="8">
    <source>
        <dbReference type="ARBA" id="ARBA00023002"/>
    </source>
</evidence>
<evidence type="ECO:0000256" key="9">
    <source>
        <dbReference type="ARBA" id="ARBA00023027"/>
    </source>
</evidence>
<keyword evidence="15" id="KW-1185">Reference proteome</keyword>
<evidence type="ECO:0000313" key="15">
    <source>
        <dbReference type="Proteomes" id="UP000654075"/>
    </source>
</evidence>
<dbReference type="InterPro" id="IPR002048">
    <property type="entry name" value="EF_hand_dom"/>
</dbReference>
<sequence length="718" mass="77376">MSSAFLSPQISLPTGVLSHVAVRENLALAIPAVGAPTPQAPQVRGRLAGSDAVLGSVCVGLAGAVSSRLRSRAAQKSRVSTALTAIPALGVAAIAALPAVAGAVTGAMEGKGGRNHKSGSKPKVVVIGSGWGASTFMTSLSEEEAQMYDITLVSLRNHFLYTPLLPSACMGTVEYRSISTDIRRLIAGKGQFLEARADTIDTKNKIVRCSRAGNAHNKLGSSNRFPEGEVEGKIKFDVEYDILVYAVGAQTNDFGCPGVQEHAYFFKEVSDAMRTRTRITDAFEIAALPCTTPEQRDALLSFVIVGGGPTGVEVAADLADFVQGDAADLYPELVPYVNIRLVNVGNYLLATYNRDISEASLKVFEKKGVQVLNGYRVIEITEDRVKLKSSADGEIEEYPYGCVVWAAGIKENALTSRLKESLVDKNTGVSSLNVSSLQAKDNGIITDEWLQVRGSSGSIFAVGDAATVRNDRTLPFAKMLFEKADRNHDEAIDMRELRDLLIASSDEYPQLEEYANYLASTVITTADSADDVRLAGFARLFGDASQREFQAFKKVYELGNQRVGARTARKSAEQVASDIEGVDLNKDQKLDFEEFSELLKRVDANLRPFPPTAQVAAQQGKYLAHLFAAGELDGTFETLKSTSSSEGPFAYFHKGSLAYLGSNEAAFDLPVLGPVTGPLAGVAWKAYETISQISWNNRALVGLDWLRSEVFGRSTSRY</sequence>
<keyword evidence="5" id="KW-0274">FAD</keyword>
<evidence type="ECO:0000256" key="4">
    <source>
        <dbReference type="ARBA" id="ARBA00022630"/>
    </source>
</evidence>
<dbReference type="InterPro" id="IPR036188">
    <property type="entry name" value="FAD/NAD-bd_sf"/>
</dbReference>
<dbReference type="InterPro" id="IPR023753">
    <property type="entry name" value="FAD/NAD-binding_dom"/>
</dbReference>
<keyword evidence="4" id="KW-0285">Flavoprotein</keyword>
<dbReference type="Pfam" id="PF22366">
    <property type="entry name" value="NDH2_C"/>
    <property type="match status" value="1"/>
</dbReference>
<name>A0A813ERD9_POLGL</name>
<evidence type="ECO:0000256" key="12">
    <source>
        <dbReference type="SAM" id="Phobius"/>
    </source>
</evidence>
<feature type="domain" description="EF-hand" evidence="13">
    <location>
        <begin position="570"/>
        <end position="605"/>
    </location>
</feature>
<dbReference type="GO" id="GO:0050136">
    <property type="term" value="F:NADH dehydrogenase (quinone) (non-electrogenic) activity"/>
    <property type="evidence" value="ECO:0007669"/>
    <property type="project" value="UniProtKB-EC"/>
</dbReference>
<dbReference type="PANTHER" id="PTHR43706">
    <property type="entry name" value="NADH DEHYDROGENASE"/>
    <property type="match status" value="1"/>
</dbReference>
<evidence type="ECO:0000256" key="5">
    <source>
        <dbReference type="ARBA" id="ARBA00022827"/>
    </source>
</evidence>
<protein>
    <recommendedName>
        <fullName evidence="3">NADH:ubiquinone reductase (non-electrogenic)</fullName>
        <ecNumber evidence="3">1.6.5.9</ecNumber>
    </recommendedName>
</protein>
<keyword evidence="9" id="KW-0520">NAD</keyword>
<dbReference type="Gene3D" id="3.50.50.100">
    <property type="match status" value="2"/>
</dbReference>
<evidence type="ECO:0000259" key="13">
    <source>
        <dbReference type="PROSITE" id="PS50222"/>
    </source>
</evidence>
<evidence type="ECO:0000256" key="11">
    <source>
        <dbReference type="ARBA" id="ARBA00049010"/>
    </source>
</evidence>
<dbReference type="OrthoDB" id="3244603at2759"/>
<dbReference type="PANTHER" id="PTHR43706:SF47">
    <property type="entry name" value="EXTERNAL NADH-UBIQUINONE OXIDOREDUCTASE 1, MITOCHONDRIAL-RELATED"/>
    <property type="match status" value="1"/>
</dbReference>
<reference evidence="14" key="1">
    <citation type="submission" date="2021-02" db="EMBL/GenBank/DDBJ databases">
        <authorList>
            <person name="Dougan E. K."/>
            <person name="Rhodes N."/>
            <person name="Thang M."/>
            <person name="Chan C."/>
        </authorList>
    </citation>
    <scope>NUCLEOTIDE SEQUENCE</scope>
</reference>
<comment type="catalytic activity">
    <reaction evidence="10">
        <text>a quinone + NADH + H(+) = a quinol + NAD(+)</text>
        <dbReference type="Rhea" id="RHEA:46160"/>
        <dbReference type="ChEBI" id="CHEBI:15378"/>
        <dbReference type="ChEBI" id="CHEBI:24646"/>
        <dbReference type="ChEBI" id="CHEBI:57540"/>
        <dbReference type="ChEBI" id="CHEBI:57945"/>
        <dbReference type="ChEBI" id="CHEBI:132124"/>
        <dbReference type="EC" id="1.6.5.9"/>
    </reaction>
</comment>
<feature type="transmembrane region" description="Helical" evidence="12">
    <location>
        <begin position="81"/>
        <end position="108"/>
    </location>
</feature>
<comment type="similarity">
    <text evidence="2">Belongs to the NADH dehydrogenase family.</text>
</comment>
<dbReference type="GO" id="GO:0005743">
    <property type="term" value="C:mitochondrial inner membrane"/>
    <property type="evidence" value="ECO:0007669"/>
    <property type="project" value="UniProtKB-SubCell"/>
</dbReference>
<evidence type="ECO:0000313" key="14">
    <source>
        <dbReference type="EMBL" id="CAE8601074.1"/>
    </source>
</evidence>
<feature type="domain" description="EF-hand" evidence="13">
    <location>
        <begin position="472"/>
        <end position="507"/>
    </location>
</feature>
<dbReference type="InterPro" id="IPR045024">
    <property type="entry name" value="NDH-2"/>
</dbReference>
<dbReference type="EC" id="1.6.5.9" evidence="3"/>
<keyword evidence="12" id="KW-0472">Membrane</keyword>